<evidence type="ECO:0000313" key="3">
    <source>
        <dbReference type="Proteomes" id="UP001605036"/>
    </source>
</evidence>
<gene>
    <name evidence="2" type="ORF">R1flu_000880</name>
</gene>
<sequence length="91" mass="9963">MKKLIRMTFQLELGFDLNSNTYSCSMKYEGVSRIASADIPLAVGRDLGNKKRQRAPAVCKETDDSQVEKESNASPNLPTGRSKRTRGGANG</sequence>
<feature type="compositionally biased region" description="Basic residues" evidence="1">
    <location>
        <begin position="81"/>
        <end position="91"/>
    </location>
</feature>
<proteinExistence type="predicted"/>
<dbReference type="EMBL" id="JBHFFA010000006">
    <property type="protein sequence ID" value="KAL2620675.1"/>
    <property type="molecule type" value="Genomic_DNA"/>
</dbReference>
<feature type="compositionally biased region" description="Basic and acidic residues" evidence="1">
    <location>
        <begin position="60"/>
        <end position="71"/>
    </location>
</feature>
<dbReference type="AlphaFoldDB" id="A0ABD1Y253"/>
<accession>A0ABD1Y253</accession>
<evidence type="ECO:0000256" key="1">
    <source>
        <dbReference type="SAM" id="MobiDB-lite"/>
    </source>
</evidence>
<dbReference type="Proteomes" id="UP001605036">
    <property type="component" value="Unassembled WGS sequence"/>
</dbReference>
<comment type="caution">
    <text evidence="2">The sequence shown here is derived from an EMBL/GenBank/DDBJ whole genome shotgun (WGS) entry which is preliminary data.</text>
</comment>
<reference evidence="2 3" key="1">
    <citation type="submission" date="2024-09" db="EMBL/GenBank/DDBJ databases">
        <title>Chromosome-scale assembly of Riccia fluitans.</title>
        <authorList>
            <person name="Paukszto L."/>
            <person name="Sawicki J."/>
            <person name="Karawczyk K."/>
            <person name="Piernik-Szablinska J."/>
            <person name="Szczecinska M."/>
            <person name="Mazdziarz M."/>
        </authorList>
    </citation>
    <scope>NUCLEOTIDE SEQUENCE [LARGE SCALE GENOMIC DNA]</scope>
    <source>
        <strain evidence="2">Rf_01</strain>
        <tissue evidence="2">Aerial parts of the thallus</tissue>
    </source>
</reference>
<evidence type="ECO:0000313" key="2">
    <source>
        <dbReference type="EMBL" id="KAL2620675.1"/>
    </source>
</evidence>
<keyword evidence="3" id="KW-1185">Reference proteome</keyword>
<name>A0ABD1Y253_9MARC</name>
<feature type="region of interest" description="Disordered" evidence="1">
    <location>
        <begin position="45"/>
        <end position="91"/>
    </location>
</feature>
<protein>
    <submittedName>
        <fullName evidence="2">Uncharacterized protein</fullName>
    </submittedName>
</protein>
<organism evidence="2 3">
    <name type="scientific">Riccia fluitans</name>
    <dbReference type="NCBI Taxonomy" id="41844"/>
    <lineage>
        <taxon>Eukaryota</taxon>
        <taxon>Viridiplantae</taxon>
        <taxon>Streptophyta</taxon>
        <taxon>Embryophyta</taxon>
        <taxon>Marchantiophyta</taxon>
        <taxon>Marchantiopsida</taxon>
        <taxon>Marchantiidae</taxon>
        <taxon>Marchantiales</taxon>
        <taxon>Ricciaceae</taxon>
        <taxon>Riccia</taxon>
    </lineage>
</organism>